<organism evidence="1 2">
    <name type="scientific">Thermodesulfobacterium commune DSM 2178</name>
    <dbReference type="NCBI Taxonomy" id="289377"/>
    <lineage>
        <taxon>Bacteria</taxon>
        <taxon>Pseudomonadati</taxon>
        <taxon>Thermodesulfobacteriota</taxon>
        <taxon>Thermodesulfobacteria</taxon>
        <taxon>Thermodesulfobacteriales</taxon>
        <taxon>Thermodesulfobacteriaceae</taxon>
        <taxon>Thermodesulfobacterium</taxon>
    </lineage>
</organism>
<dbReference type="InterPro" id="IPR036388">
    <property type="entry name" value="WH-like_DNA-bd_sf"/>
</dbReference>
<accession>A0A075WT41</accession>
<evidence type="ECO:0000313" key="1">
    <source>
        <dbReference type="EMBL" id="AIH04464.1"/>
    </source>
</evidence>
<dbReference type="EMBL" id="CP008796">
    <property type="protein sequence ID" value="AIH04464.1"/>
    <property type="molecule type" value="Genomic_DNA"/>
</dbReference>
<dbReference type="eggNOG" id="ENOG502ZH6I">
    <property type="taxonomic scope" value="Bacteria"/>
</dbReference>
<name>A0A075WT41_9BACT</name>
<reference evidence="1 2" key="1">
    <citation type="journal article" date="2015" name="Genome Announc.">
        <title>Genome Sequence of a Sulfate-Reducing Thermophilic Bacterium, Thermodesulfobacterium commune DSM 2178T (Phylum Thermodesulfobacteria).</title>
        <authorList>
            <person name="Bhatnagar S."/>
            <person name="Badger J.H."/>
            <person name="Madupu R."/>
            <person name="Khouri H.M."/>
            <person name="O'Connor E.M."/>
            <person name="Robb F.T."/>
            <person name="Ward N.L."/>
            <person name="Eisen J.A."/>
        </authorList>
    </citation>
    <scope>NUCLEOTIDE SEQUENCE [LARGE SCALE GENOMIC DNA]</scope>
    <source>
        <strain evidence="1 2">DSM 2178</strain>
    </source>
</reference>
<dbReference type="KEGG" id="tcm:HL41_07000"/>
<dbReference type="OrthoDB" id="9812819at2"/>
<dbReference type="HOGENOM" id="CLU_175350_0_0_0"/>
<dbReference type="Gene3D" id="1.10.10.10">
    <property type="entry name" value="Winged helix-like DNA-binding domain superfamily/Winged helix DNA-binding domain"/>
    <property type="match status" value="1"/>
</dbReference>
<evidence type="ECO:0008006" key="3">
    <source>
        <dbReference type="Google" id="ProtNLM"/>
    </source>
</evidence>
<protein>
    <recommendedName>
        <fullName evidence="3">ArnR1-like winged helix-turn-helix domain-containing protein</fullName>
    </recommendedName>
</protein>
<dbReference type="RefSeq" id="WP_038061563.1">
    <property type="nucleotide sequence ID" value="NZ_CP008796.1"/>
</dbReference>
<sequence length="98" mass="11536">MRLASLSLRYKILDFLYKVYPEAVEELTIIHVFYEYHTVDDIKKHLNYLVDKGYIEQKEICLRLGTKKTTNIYKITSKGIDLMQGIIQDKAIPIPEDE</sequence>
<gene>
    <name evidence="1" type="ORF">HL41_07000</name>
</gene>
<dbReference type="STRING" id="289377.HL41_07000"/>
<dbReference type="Proteomes" id="UP000028481">
    <property type="component" value="Chromosome"/>
</dbReference>
<keyword evidence="2" id="KW-1185">Reference proteome</keyword>
<dbReference type="PaxDb" id="289377-HL41_07000"/>
<dbReference type="AlphaFoldDB" id="A0A075WT41"/>
<evidence type="ECO:0000313" key="2">
    <source>
        <dbReference type="Proteomes" id="UP000028481"/>
    </source>
</evidence>
<proteinExistence type="predicted"/>